<dbReference type="GO" id="GO:0030488">
    <property type="term" value="P:tRNA methylation"/>
    <property type="evidence" value="ECO:0007669"/>
    <property type="project" value="InterPro"/>
</dbReference>
<reference evidence="10" key="2">
    <citation type="submission" date="2025-08" db="UniProtKB">
        <authorList>
            <consortium name="Ensembl"/>
        </authorList>
    </citation>
    <scope>IDENTIFICATION</scope>
</reference>
<dbReference type="FunCoup" id="A0A671XUS6">
    <property type="interactions" value="25"/>
</dbReference>
<evidence type="ECO:0000256" key="7">
    <source>
        <dbReference type="SAM" id="MobiDB-lite"/>
    </source>
</evidence>
<dbReference type="InterPro" id="IPR054151">
    <property type="entry name" value="TR61B_FKBP-like"/>
</dbReference>
<gene>
    <name evidence="10" type="primary">trmt61b</name>
</gene>
<dbReference type="Proteomes" id="UP000472265">
    <property type="component" value="Chromosome 16"/>
</dbReference>
<dbReference type="FunFam" id="3.10.330.20:FF:000003">
    <property type="entry name" value="tRNA (Adenine(58)-N(1))-methyltransferase, mitochondrial isoform X1"/>
    <property type="match status" value="1"/>
</dbReference>
<evidence type="ECO:0000313" key="11">
    <source>
        <dbReference type="Proteomes" id="UP000472265"/>
    </source>
</evidence>
<feature type="region of interest" description="Disordered" evidence="7">
    <location>
        <begin position="53"/>
        <end position="99"/>
    </location>
</feature>
<dbReference type="Gene3D" id="3.40.50.150">
    <property type="entry name" value="Vaccinia Virus protein VP39"/>
    <property type="match status" value="1"/>
</dbReference>
<feature type="compositionally biased region" description="Basic and acidic residues" evidence="7">
    <location>
        <begin position="131"/>
        <end position="140"/>
    </location>
</feature>
<dbReference type="GO" id="GO:0031515">
    <property type="term" value="C:tRNA (m1A) methyltransferase complex"/>
    <property type="evidence" value="ECO:0007669"/>
    <property type="project" value="InterPro"/>
</dbReference>
<dbReference type="Pfam" id="PF08704">
    <property type="entry name" value="GCD14"/>
    <property type="match status" value="1"/>
</dbReference>
<evidence type="ECO:0000256" key="2">
    <source>
        <dbReference type="ARBA" id="ARBA00022603"/>
    </source>
</evidence>
<feature type="region of interest" description="Disordered" evidence="7">
    <location>
        <begin position="427"/>
        <end position="461"/>
    </location>
</feature>
<feature type="domain" description="tRNA (adenine(58)-N(1))-methyltransferase catalytic subunit TRM61 C-terminal" evidence="8">
    <location>
        <begin position="249"/>
        <end position="480"/>
    </location>
</feature>
<feature type="region of interest" description="Disordered" evidence="7">
    <location>
        <begin position="126"/>
        <end position="145"/>
    </location>
</feature>
<dbReference type="InterPro" id="IPR014816">
    <property type="entry name" value="tRNA_MeTrfase_Gcd14"/>
</dbReference>
<feature type="compositionally biased region" description="Acidic residues" evidence="7">
    <location>
        <begin position="434"/>
        <end position="450"/>
    </location>
</feature>
<dbReference type="EC" id="2.1.1.220" evidence="1"/>
<evidence type="ECO:0000256" key="6">
    <source>
        <dbReference type="ARBA" id="ARBA00048481"/>
    </source>
</evidence>
<keyword evidence="11" id="KW-1185">Reference proteome</keyword>
<dbReference type="GO" id="GO:0160107">
    <property type="term" value="F:tRNA (adenine(58)-N1)-methyltransferase activity"/>
    <property type="evidence" value="ECO:0007669"/>
    <property type="project" value="UniProtKB-EC"/>
</dbReference>
<feature type="domain" description="TR61B FKBP-like" evidence="9">
    <location>
        <begin position="173"/>
        <end position="227"/>
    </location>
</feature>
<keyword evidence="4" id="KW-0949">S-adenosyl-L-methionine</keyword>
<reference evidence="10" key="1">
    <citation type="submission" date="2021-04" db="EMBL/GenBank/DDBJ databases">
        <authorList>
            <consortium name="Wellcome Sanger Institute Data Sharing"/>
        </authorList>
    </citation>
    <scope>NUCLEOTIDE SEQUENCE [LARGE SCALE GENOMIC DNA]</scope>
</reference>
<evidence type="ECO:0000313" key="10">
    <source>
        <dbReference type="Ensembl" id="ENSSAUP00010054923.1"/>
    </source>
</evidence>
<dbReference type="InParanoid" id="A0A671XUS6"/>
<dbReference type="SUPFAM" id="SSF53335">
    <property type="entry name" value="S-adenosyl-L-methionine-dependent methyltransferases"/>
    <property type="match status" value="1"/>
</dbReference>
<dbReference type="SMR" id="A0A671XUS6"/>
<dbReference type="Ensembl" id="ENSSAUT00010057710.1">
    <property type="protein sequence ID" value="ENSSAUP00010054923.1"/>
    <property type="gene ID" value="ENSSAUG00010022602.1"/>
</dbReference>
<comment type="catalytic activity">
    <reaction evidence="6">
        <text>an adenosine in mRNA + S-adenosyl-L-methionine = an N(1)-methyladenosine in mRNA + S-adenosyl-L-homocysteine + H(+)</text>
        <dbReference type="Rhea" id="RHEA:55392"/>
        <dbReference type="Rhea" id="RHEA-COMP:12414"/>
        <dbReference type="Rhea" id="RHEA-COMP:12415"/>
        <dbReference type="ChEBI" id="CHEBI:15378"/>
        <dbReference type="ChEBI" id="CHEBI:57856"/>
        <dbReference type="ChEBI" id="CHEBI:59789"/>
        <dbReference type="ChEBI" id="CHEBI:74411"/>
        <dbReference type="ChEBI" id="CHEBI:74491"/>
    </reaction>
</comment>
<dbReference type="GeneTree" id="ENSGT00940000154239"/>
<reference evidence="10" key="3">
    <citation type="submission" date="2025-09" db="UniProtKB">
        <authorList>
            <consortium name="Ensembl"/>
        </authorList>
    </citation>
    <scope>IDENTIFICATION</scope>
</reference>
<dbReference type="CDD" id="cd02440">
    <property type="entry name" value="AdoMet_MTases"/>
    <property type="match status" value="1"/>
</dbReference>
<sequence>MAVQMPFAGLVFMNRLVRMSTPGQRHLSNRIILVELHKCLREIKTFSTGSVKWNKDEEDSSDPAPPSTTPTSRQALLSRRRRPLSPLERISGLLPQDALSPEVTQLREQNQQDTEQDPDIQVSVTNCAPEESGHGTHPENEDSETLDAQLKGTLHEEKRLMSSTLPGERLLVFGELLVAEYRKKGRVEFRKMFKLQAGERLHSSWGTILHDDMAGQPAGRFLKTSRGVPILTRRASLQDYVLYMKRGPAITYPKDAATMLMMMDVAEGDCVLESGSGSGAMSLFLSRAVGSKGRVLSVDVREDHLKRAAQNYSHWRTSWNLRRGEEWPDNVQFHNADLFTASPLLAGWGFHAVALDLINPHLALPTVTQHLHPGAVCAVYIPNITQVIELLEGLRCLAYPLLCERIIEVPIRDWKVAPALRKDGSNCVSKAPIQDEDQKEETPDETDTEEMTPGKHPAFGNIPYIARPHPEQLSHTAFLVKLRKCVQ</sequence>
<evidence type="ECO:0000256" key="5">
    <source>
        <dbReference type="ARBA" id="ARBA00022694"/>
    </source>
</evidence>
<evidence type="ECO:0000256" key="4">
    <source>
        <dbReference type="ARBA" id="ARBA00022691"/>
    </source>
</evidence>
<dbReference type="RefSeq" id="XP_030299872.1">
    <property type="nucleotide sequence ID" value="XM_030444012.1"/>
</dbReference>
<dbReference type="GO" id="GO:0005739">
    <property type="term" value="C:mitochondrion"/>
    <property type="evidence" value="ECO:0007669"/>
    <property type="project" value="TreeGrafter"/>
</dbReference>
<dbReference type="PANTHER" id="PTHR12133">
    <property type="entry name" value="TRNA (ADENINE(58)-N(1))-METHYLTRANSFERASE"/>
    <property type="match status" value="1"/>
</dbReference>
<evidence type="ECO:0000256" key="3">
    <source>
        <dbReference type="ARBA" id="ARBA00022679"/>
    </source>
</evidence>
<dbReference type="InterPro" id="IPR049470">
    <property type="entry name" value="TRM61_C"/>
</dbReference>
<keyword evidence="3" id="KW-0808">Transferase</keyword>
<dbReference type="GeneID" id="115597757"/>
<dbReference type="Pfam" id="PF21985">
    <property type="entry name" value="TR61B_FKBP-like"/>
    <property type="match status" value="1"/>
</dbReference>
<evidence type="ECO:0000259" key="9">
    <source>
        <dbReference type="Pfam" id="PF21985"/>
    </source>
</evidence>
<dbReference type="PANTHER" id="PTHR12133:SF1">
    <property type="entry name" value="TRNA (ADENINE(58)-N(1))-METHYLTRANSFERASE, MITOCHONDRIAL"/>
    <property type="match status" value="1"/>
</dbReference>
<evidence type="ECO:0000259" key="8">
    <source>
        <dbReference type="Pfam" id="PF08704"/>
    </source>
</evidence>
<dbReference type="InterPro" id="IPR029063">
    <property type="entry name" value="SAM-dependent_MTases_sf"/>
</dbReference>
<accession>A0A671XUS6</accession>
<evidence type="ECO:0000256" key="1">
    <source>
        <dbReference type="ARBA" id="ARBA00012796"/>
    </source>
</evidence>
<protein>
    <recommendedName>
        <fullName evidence="1">tRNA (adenine(58)-N(1))-methyltransferase</fullName>
        <ecNumber evidence="1">2.1.1.220</ecNumber>
    </recommendedName>
</protein>
<dbReference type="PROSITE" id="PS51620">
    <property type="entry name" value="SAM_TRM61"/>
    <property type="match status" value="1"/>
</dbReference>
<proteinExistence type="predicted"/>
<keyword evidence="2" id="KW-0489">Methyltransferase</keyword>
<dbReference type="AlphaFoldDB" id="A0A671XUS6"/>
<dbReference type="OrthoDB" id="5585464at2759"/>
<name>A0A671XUS6_SPAAU</name>
<dbReference type="CTD" id="55006"/>
<dbReference type="Gene3D" id="3.10.330.20">
    <property type="match status" value="1"/>
</dbReference>
<dbReference type="OMA" id="TMLLLMD"/>
<keyword evidence="5" id="KW-0819">tRNA processing</keyword>
<organism evidence="10 11">
    <name type="scientific">Sparus aurata</name>
    <name type="common">Gilthead sea bream</name>
    <dbReference type="NCBI Taxonomy" id="8175"/>
    <lineage>
        <taxon>Eukaryota</taxon>
        <taxon>Metazoa</taxon>
        <taxon>Chordata</taxon>
        <taxon>Craniata</taxon>
        <taxon>Vertebrata</taxon>
        <taxon>Euteleostomi</taxon>
        <taxon>Actinopterygii</taxon>
        <taxon>Neopterygii</taxon>
        <taxon>Teleostei</taxon>
        <taxon>Neoteleostei</taxon>
        <taxon>Acanthomorphata</taxon>
        <taxon>Eupercaria</taxon>
        <taxon>Spariformes</taxon>
        <taxon>Sparidae</taxon>
        <taxon>Sparus</taxon>
    </lineage>
</organism>